<accession>A6K5J8</accession>
<name>A6K5J8_RAT</name>
<gene>
    <name evidence="1" type="ORF">rCG_62886</name>
</gene>
<dbReference type="Proteomes" id="UP000234681">
    <property type="component" value="Chromosome 18"/>
</dbReference>
<sequence length="43" mass="5006">MVQSGTLLSNRVSTSSCSNICEIIRQHRFYIYNEDSSHVIVWM</sequence>
<proteinExistence type="predicted"/>
<dbReference type="EMBL" id="CH474021">
    <property type="protein sequence ID" value="EDL75202.1"/>
    <property type="molecule type" value="Genomic_DNA"/>
</dbReference>
<evidence type="ECO:0000313" key="1">
    <source>
        <dbReference type="EMBL" id="EDL75202.1"/>
    </source>
</evidence>
<evidence type="ECO:0000313" key="2">
    <source>
        <dbReference type="Proteomes" id="UP000234681"/>
    </source>
</evidence>
<organism evidence="1 2">
    <name type="scientific">Rattus norvegicus</name>
    <name type="common">Rat</name>
    <dbReference type="NCBI Taxonomy" id="10116"/>
    <lineage>
        <taxon>Eukaryota</taxon>
        <taxon>Metazoa</taxon>
        <taxon>Chordata</taxon>
        <taxon>Craniata</taxon>
        <taxon>Vertebrata</taxon>
        <taxon>Euteleostomi</taxon>
        <taxon>Mammalia</taxon>
        <taxon>Eutheria</taxon>
        <taxon>Euarchontoglires</taxon>
        <taxon>Glires</taxon>
        <taxon>Rodentia</taxon>
        <taxon>Myomorpha</taxon>
        <taxon>Muroidea</taxon>
        <taxon>Muridae</taxon>
        <taxon>Murinae</taxon>
        <taxon>Rattus</taxon>
    </lineage>
</organism>
<reference evidence="1 2" key="1">
    <citation type="submission" date="2005-09" db="EMBL/GenBank/DDBJ databases">
        <authorList>
            <person name="Mural R.J."/>
            <person name="Li P.W."/>
            <person name="Adams M.D."/>
            <person name="Amanatides P.G."/>
            <person name="Baden-Tillson H."/>
            <person name="Barnstead M."/>
            <person name="Chin S.H."/>
            <person name="Dew I."/>
            <person name="Evans C.A."/>
            <person name="Ferriera S."/>
            <person name="Flanigan M."/>
            <person name="Fosler C."/>
            <person name="Glodek A."/>
            <person name="Gu Z."/>
            <person name="Holt R.A."/>
            <person name="Jennings D."/>
            <person name="Kraft C.L."/>
            <person name="Lu F."/>
            <person name="Nguyen T."/>
            <person name="Nusskern D.R."/>
            <person name="Pfannkoch C.M."/>
            <person name="Sitter C."/>
            <person name="Sutton G.G."/>
            <person name="Venter J.C."/>
            <person name="Wang Z."/>
            <person name="Woodage T."/>
            <person name="Zheng X.H."/>
            <person name="Zhong F."/>
        </authorList>
    </citation>
    <scope>NUCLEOTIDE SEQUENCE [LARGE SCALE GENOMIC DNA]</scope>
    <source>
        <strain>BN</strain>
        <strain evidence="2">Sprague-Dawley</strain>
    </source>
</reference>
<protein>
    <submittedName>
        <fullName evidence="1">RCG62886, isoform CRA_b</fullName>
    </submittedName>
</protein>
<dbReference type="AlphaFoldDB" id="A6K5J8"/>